<reference evidence="1 2" key="1">
    <citation type="submission" date="2020-04" db="EMBL/GenBank/DDBJ databases">
        <authorList>
            <person name="Laetsch R D."/>
            <person name="Stevens L."/>
            <person name="Kumar S."/>
            <person name="Blaxter L. M."/>
        </authorList>
    </citation>
    <scope>NUCLEOTIDE SEQUENCE [LARGE SCALE GENOMIC DNA]</scope>
</reference>
<protein>
    <submittedName>
        <fullName evidence="1">Uncharacterized protein</fullName>
    </submittedName>
</protein>
<dbReference type="AlphaFoldDB" id="A0A8S1EMK7"/>
<sequence length="110" mass="12367">MHRADLLTIESTSASKPSLLSSFWSINVQVQNNEHLELDNKGCSQLSLPEVTNNEIQDPPKLIRSLSVNDINAQYEPPQSRQSTIQLPTQAKENPSCRIANWLTNLNINK</sequence>
<organism evidence="1 2">
    <name type="scientific">Caenorhabditis bovis</name>
    <dbReference type="NCBI Taxonomy" id="2654633"/>
    <lineage>
        <taxon>Eukaryota</taxon>
        <taxon>Metazoa</taxon>
        <taxon>Ecdysozoa</taxon>
        <taxon>Nematoda</taxon>
        <taxon>Chromadorea</taxon>
        <taxon>Rhabditida</taxon>
        <taxon>Rhabditina</taxon>
        <taxon>Rhabditomorpha</taxon>
        <taxon>Rhabditoidea</taxon>
        <taxon>Rhabditidae</taxon>
        <taxon>Peloderinae</taxon>
        <taxon>Caenorhabditis</taxon>
    </lineage>
</organism>
<dbReference type="EMBL" id="CADEPM010000002">
    <property type="protein sequence ID" value="CAB3400748.1"/>
    <property type="molecule type" value="Genomic_DNA"/>
</dbReference>
<name>A0A8S1EMK7_9PELO</name>
<keyword evidence="2" id="KW-1185">Reference proteome</keyword>
<comment type="caution">
    <text evidence="1">The sequence shown here is derived from an EMBL/GenBank/DDBJ whole genome shotgun (WGS) entry which is preliminary data.</text>
</comment>
<evidence type="ECO:0000313" key="1">
    <source>
        <dbReference type="EMBL" id="CAB3400748.1"/>
    </source>
</evidence>
<dbReference type="OrthoDB" id="5830545at2759"/>
<gene>
    <name evidence="1" type="ORF">CBOVIS_LOCUS3617</name>
</gene>
<evidence type="ECO:0000313" key="2">
    <source>
        <dbReference type="Proteomes" id="UP000494206"/>
    </source>
</evidence>
<dbReference type="Proteomes" id="UP000494206">
    <property type="component" value="Unassembled WGS sequence"/>
</dbReference>
<accession>A0A8S1EMK7</accession>
<proteinExistence type="predicted"/>